<organism evidence="1">
    <name type="scientific">freshwater metagenome</name>
    <dbReference type="NCBI Taxonomy" id="449393"/>
    <lineage>
        <taxon>unclassified sequences</taxon>
        <taxon>metagenomes</taxon>
        <taxon>ecological metagenomes</taxon>
    </lineage>
</organism>
<evidence type="ECO:0000313" key="1">
    <source>
        <dbReference type="EMBL" id="CAB4620785.1"/>
    </source>
</evidence>
<protein>
    <submittedName>
        <fullName evidence="1">Unannotated protein</fullName>
    </submittedName>
</protein>
<accession>A0A6J6IAD2</accession>
<gene>
    <name evidence="1" type="ORF">UFOPK1874_01030</name>
</gene>
<dbReference type="AlphaFoldDB" id="A0A6J6IAD2"/>
<proteinExistence type="predicted"/>
<name>A0A6J6IAD2_9ZZZZ</name>
<reference evidence="1" key="1">
    <citation type="submission" date="2020-05" db="EMBL/GenBank/DDBJ databases">
        <authorList>
            <person name="Chiriac C."/>
            <person name="Salcher M."/>
            <person name="Ghai R."/>
            <person name="Kavagutti S V."/>
        </authorList>
    </citation>
    <scope>NUCLEOTIDE SEQUENCE</scope>
</reference>
<dbReference type="EMBL" id="CAEZUX010000140">
    <property type="protein sequence ID" value="CAB4620785.1"/>
    <property type="molecule type" value="Genomic_DNA"/>
</dbReference>
<sequence>MNVNVGSITPIPSDEEAAAIAAAVTMMWPQPVLAQQNSGKTNESWRFSGRWWSDNSIARRIRPGA</sequence>